<dbReference type="Gene3D" id="1.10.10.10">
    <property type="entry name" value="Winged helix-like DNA-binding domain superfamily/Winged helix DNA-binding domain"/>
    <property type="match status" value="1"/>
</dbReference>
<dbReference type="SMART" id="SM00415">
    <property type="entry name" value="HSF"/>
    <property type="match status" value="1"/>
</dbReference>
<feature type="compositionally biased region" description="Basic residues" evidence="5">
    <location>
        <begin position="51"/>
        <end position="60"/>
    </location>
</feature>
<protein>
    <recommendedName>
        <fullName evidence="6">HSF-type DNA-binding domain-containing protein</fullName>
    </recommendedName>
</protein>
<dbReference type="GO" id="GO:0003677">
    <property type="term" value="F:DNA binding"/>
    <property type="evidence" value="ECO:0007669"/>
    <property type="project" value="UniProtKB-KW"/>
</dbReference>
<organism evidence="7 8">
    <name type="scientific">Discostella pseudostelligera</name>
    <dbReference type="NCBI Taxonomy" id="259834"/>
    <lineage>
        <taxon>Eukaryota</taxon>
        <taxon>Sar</taxon>
        <taxon>Stramenopiles</taxon>
        <taxon>Ochrophyta</taxon>
        <taxon>Bacillariophyta</taxon>
        <taxon>Coscinodiscophyceae</taxon>
        <taxon>Thalassiosirophycidae</taxon>
        <taxon>Stephanodiscales</taxon>
        <taxon>Stephanodiscaceae</taxon>
        <taxon>Discostella</taxon>
    </lineage>
</organism>
<dbReference type="FunFam" id="1.10.10.10:FF:000479">
    <property type="entry name" value="Predicted protein"/>
    <property type="match status" value="1"/>
</dbReference>
<dbReference type="GO" id="GO:0005634">
    <property type="term" value="C:nucleus"/>
    <property type="evidence" value="ECO:0007669"/>
    <property type="project" value="UniProtKB-SubCell"/>
</dbReference>
<feature type="region of interest" description="Disordered" evidence="5">
    <location>
        <begin position="41"/>
        <end position="60"/>
    </location>
</feature>
<sequence>MCVTNSARRRSSVLQVFPCHLLKASPTAVTVDTTASDQAVRAATKSSSHPAKAKGKKSKVARHDAALVHEYHDHATDVVVDPTSIKHKAKGGVTTPFPVKLHNMLDQIEADGLAHVVSWQPHGRCFVVHEPKEFVRHVMPHYFKQTKIASFQRQLNLYGFSRLTGGLDKGGYYHELFLRSNRSLAYDIHRIRIKGTGVRLPTDPDNEPNFYALPPAVTAATMPGKANVNSTLPSILPTDTTSSAFVDINCRDNDWSTNEYSRVIAQAKYQQEQGQVESDVAFFEGLPFHYLDLNAFIVPGAYQSQGVPSSQLVAESTQSKVADSDATVTSDSSSNMSDAYNMDWNAPLSFPTLQEHIMRRSSLQYFGKDLPFADSQQLENDIDTFFKSFSMPVDMYHEKIEQMSDDDDATFGYLIEQAIGQ</sequence>
<dbReference type="AlphaFoldDB" id="A0ABD3MJL8"/>
<reference evidence="7 8" key="1">
    <citation type="submission" date="2024-10" db="EMBL/GenBank/DDBJ databases">
        <title>Updated reference genomes for cyclostephanoid diatoms.</title>
        <authorList>
            <person name="Roberts W.R."/>
            <person name="Alverson A.J."/>
        </authorList>
    </citation>
    <scope>NUCLEOTIDE SEQUENCE [LARGE SCALE GENOMIC DNA]</scope>
    <source>
        <strain evidence="7 8">AJA232-27</strain>
    </source>
</reference>
<evidence type="ECO:0000256" key="1">
    <source>
        <dbReference type="ARBA" id="ARBA00004123"/>
    </source>
</evidence>
<evidence type="ECO:0000313" key="7">
    <source>
        <dbReference type="EMBL" id="KAL3764088.1"/>
    </source>
</evidence>
<dbReference type="InterPro" id="IPR036388">
    <property type="entry name" value="WH-like_DNA-bd_sf"/>
</dbReference>
<dbReference type="SUPFAM" id="SSF46785">
    <property type="entry name" value="Winged helix' DNA-binding domain"/>
    <property type="match status" value="1"/>
</dbReference>
<dbReference type="PANTHER" id="PTHR10015:SF206">
    <property type="entry name" value="HSF-TYPE DNA-BINDING DOMAIN-CONTAINING PROTEIN"/>
    <property type="match status" value="1"/>
</dbReference>
<evidence type="ECO:0000256" key="4">
    <source>
        <dbReference type="RuleBase" id="RU004020"/>
    </source>
</evidence>
<dbReference type="PRINTS" id="PR00056">
    <property type="entry name" value="HSFDOMAIN"/>
</dbReference>
<dbReference type="InterPro" id="IPR000232">
    <property type="entry name" value="HSF_DNA-bd"/>
</dbReference>
<comment type="similarity">
    <text evidence="4">Belongs to the HSF family.</text>
</comment>
<evidence type="ECO:0000256" key="5">
    <source>
        <dbReference type="SAM" id="MobiDB-lite"/>
    </source>
</evidence>
<dbReference type="InterPro" id="IPR036390">
    <property type="entry name" value="WH_DNA-bd_sf"/>
</dbReference>
<dbReference type="Pfam" id="PF00447">
    <property type="entry name" value="HSF_DNA-bind"/>
    <property type="match status" value="1"/>
</dbReference>
<keyword evidence="3" id="KW-0539">Nucleus</keyword>
<comment type="subcellular location">
    <subcellularLocation>
        <location evidence="1">Nucleus</location>
    </subcellularLocation>
</comment>
<dbReference type="PANTHER" id="PTHR10015">
    <property type="entry name" value="HEAT SHOCK TRANSCRIPTION FACTOR"/>
    <property type="match status" value="1"/>
</dbReference>
<keyword evidence="2" id="KW-0238">DNA-binding</keyword>
<gene>
    <name evidence="7" type="ORF">ACHAWU_003900</name>
</gene>
<evidence type="ECO:0000256" key="3">
    <source>
        <dbReference type="ARBA" id="ARBA00023242"/>
    </source>
</evidence>
<proteinExistence type="inferred from homology"/>
<accession>A0ABD3MJL8</accession>
<evidence type="ECO:0000256" key="2">
    <source>
        <dbReference type="ARBA" id="ARBA00023125"/>
    </source>
</evidence>
<name>A0ABD3MJL8_9STRA</name>
<evidence type="ECO:0000313" key="8">
    <source>
        <dbReference type="Proteomes" id="UP001530293"/>
    </source>
</evidence>
<feature type="domain" description="HSF-type DNA-binding" evidence="6">
    <location>
        <begin position="93"/>
        <end position="191"/>
    </location>
</feature>
<dbReference type="EMBL" id="JALLBG020000108">
    <property type="protein sequence ID" value="KAL3764088.1"/>
    <property type="molecule type" value="Genomic_DNA"/>
</dbReference>
<evidence type="ECO:0000259" key="6">
    <source>
        <dbReference type="SMART" id="SM00415"/>
    </source>
</evidence>
<dbReference type="Proteomes" id="UP001530293">
    <property type="component" value="Unassembled WGS sequence"/>
</dbReference>
<keyword evidence="8" id="KW-1185">Reference proteome</keyword>
<comment type="caution">
    <text evidence="7">The sequence shown here is derived from an EMBL/GenBank/DDBJ whole genome shotgun (WGS) entry which is preliminary data.</text>
</comment>